<feature type="region of interest" description="Disordered" evidence="1">
    <location>
        <begin position="190"/>
        <end position="241"/>
    </location>
</feature>
<evidence type="ECO:0000256" key="2">
    <source>
        <dbReference type="SAM" id="Phobius"/>
    </source>
</evidence>
<evidence type="ECO:0000313" key="4">
    <source>
        <dbReference type="Proteomes" id="UP000199207"/>
    </source>
</evidence>
<feature type="transmembrane region" description="Helical" evidence="2">
    <location>
        <begin position="107"/>
        <end position="126"/>
    </location>
</feature>
<protein>
    <recommendedName>
        <fullName evidence="5">DUF4383 domain-containing protein</fullName>
    </recommendedName>
</protein>
<dbReference type="EMBL" id="FOLM01000005">
    <property type="protein sequence ID" value="SFC67422.1"/>
    <property type="molecule type" value="Genomic_DNA"/>
</dbReference>
<evidence type="ECO:0000313" key="3">
    <source>
        <dbReference type="EMBL" id="SFC67422.1"/>
    </source>
</evidence>
<feature type="compositionally biased region" description="Low complexity" evidence="1">
    <location>
        <begin position="199"/>
        <end position="212"/>
    </location>
</feature>
<keyword evidence="2" id="KW-0472">Membrane</keyword>
<feature type="compositionally biased region" description="Basic residues" evidence="1">
    <location>
        <begin position="229"/>
        <end position="241"/>
    </location>
</feature>
<dbReference type="AlphaFoldDB" id="A0A1I1L4H2"/>
<accession>A0A1I1L4H2</accession>
<feature type="compositionally biased region" description="Gly residues" evidence="1">
    <location>
        <begin position="213"/>
        <end position="225"/>
    </location>
</feature>
<evidence type="ECO:0008006" key="5">
    <source>
        <dbReference type="Google" id="ProtNLM"/>
    </source>
</evidence>
<keyword evidence="4" id="KW-1185">Reference proteome</keyword>
<dbReference type="Proteomes" id="UP000199207">
    <property type="component" value="Unassembled WGS sequence"/>
</dbReference>
<dbReference type="Pfam" id="PF14325">
    <property type="entry name" value="DUF4383"/>
    <property type="match status" value="1"/>
</dbReference>
<reference evidence="3 4" key="1">
    <citation type="submission" date="2016-10" db="EMBL/GenBank/DDBJ databases">
        <authorList>
            <person name="de Groot N.N."/>
        </authorList>
    </citation>
    <scope>NUCLEOTIDE SEQUENCE [LARGE SCALE GENOMIC DNA]</scope>
    <source>
        <strain evidence="3 4">CGMCC 4.5739</strain>
    </source>
</reference>
<dbReference type="OrthoDB" id="5187794at2"/>
<organism evidence="3 4">
    <name type="scientific">Streptomyces aidingensis</name>
    <dbReference type="NCBI Taxonomy" id="910347"/>
    <lineage>
        <taxon>Bacteria</taxon>
        <taxon>Bacillati</taxon>
        <taxon>Actinomycetota</taxon>
        <taxon>Actinomycetes</taxon>
        <taxon>Kitasatosporales</taxon>
        <taxon>Streptomycetaceae</taxon>
        <taxon>Streptomyces</taxon>
    </lineage>
</organism>
<proteinExistence type="predicted"/>
<feature type="transmembrane region" description="Helical" evidence="2">
    <location>
        <begin position="73"/>
        <end position="95"/>
    </location>
</feature>
<dbReference type="STRING" id="910347.SAMN05421773_10523"/>
<gene>
    <name evidence="3" type="ORF">SAMN05421773_10523</name>
</gene>
<evidence type="ECO:0000256" key="1">
    <source>
        <dbReference type="SAM" id="MobiDB-lite"/>
    </source>
</evidence>
<feature type="transmembrane region" description="Helical" evidence="2">
    <location>
        <begin position="138"/>
        <end position="157"/>
    </location>
</feature>
<keyword evidence="2" id="KW-0812">Transmembrane</keyword>
<sequence length="241" mass="26311">MSVFLEGGNERRLPVGGLRGLARQARLDEHLPVDHRLSTVYRVGAGLIGAFLIVFGVLGLIDRIGIFETAEDTVLGLSTNGALSVLSVFVGLVLLTGMVRGGNFASNLNLVLGVLFLLSGFYHLAVLEREANFLNFRMQNVLFSYAVGLLLLVFGMYGRISGRLPHDNPYWRARHPDLDEAERRQRALAASRERELMNARPASARSAEPAGPAGSGRGPGSGRAGRAGLLRRRRHRTRSDR</sequence>
<feature type="transmembrane region" description="Helical" evidence="2">
    <location>
        <begin position="40"/>
        <end position="61"/>
    </location>
</feature>
<name>A0A1I1L4H2_9ACTN</name>
<keyword evidence="2" id="KW-1133">Transmembrane helix</keyword>